<dbReference type="EMBL" id="CP090978">
    <property type="protein sequence ID" value="UJF32288.1"/>
    <property type="molecule type" value="Genomic_DNA"/>
</dbReference>
<keyword evidence="4" id="KW-1185">Reference proteome</keyword>
<evidence type="ECO:0000313" key="4">
    <source>
        <dbReference type="Proteomes" id="UP001649230"/>
    </source>
</evidence>
<dbReference type="RefSeq" id="WP_235118632.1">
    <property type="nucleotide sequence ID" value="NZ_CP090978.1"/>
</dbReference>
<dbReference type="Proteomes" id="UP001649230">
    <property type="component" value="Chromosome"/>
</dbReference>
<dbReference type="InterPro" id="IPR036013">
    <property type="entry name" value="Band_7/SPFH_dom_sf"/>
</dbReference>
<feature type="transmembrane region" description="Helical" evidence="1">
    <location>
        <begin position="7"/>
        <end position="27"/>
    </location>
</feature>
<gene>
    <name evidence="3" type="ORF">L0M14_21590</name>
</gene>
<evidence type="ECO:0000259" key="2">
    <source>
        <dbReference type="SMART" id="SM00244"/>
    </source>
</evidence>
<keyword evidence="1" id="KW-1133">Transmembrane helix</keyword>
<dbReference type="CDD" id="cd03402">
    <property type="entry name" value="SPFH_like_u2"/>
    <property type="match status" value="1"/>
</dbReference>
<reference evidence="3 4" key="1">
    <citation type="journal article" date="2024" name="Int. J. Syst. Evol. Microbiol.">
        <title>Paenibacillus hexagrammi sp. nov., a novel bacterium isolated from the gut content of Hexagrammos agrammus.</title>
        <authorList>
            <person name="Jung H.K."/>
            <person name="Kim D.G."/>
            <person name="Zin H."/>
            <person name="Park J."/>
            <person name="Jung H."/>
            <person name="Kim Y.O."/>
            <person name="Kong H.J."/>
            <person name="Kim J.W."/>
            <person name="Kim Y.S."/>
        </authorList>
    </citation>
    <scope>NUCLEOTIDE SEQUENCE [LARGE SCALE GENOMIC DNA]</scope>
    <source>
        <strain evidence="3 4">YPD9-1</strain>
    </source>
</reference>
<keyword evidence="1" id="KW-0472">Membrane</keyword>
<sequence>MNETKAWSVNGFIGIILSLLGIGLGVLLLIQEWFVTGMIVVIIGILFSSTITIIQPNEASVITFFGKYAGTIRKSGLWLVIPFSTRKKISLRVRNFNSVKLKVNDVDGNPIEIAAVVVFRVVDTYKALFEVDNYHKFVEIQSETALRHVATKYPYDRYEGEGSSLRGNASEVAEELSQELQERLSVAGVEIMEARLTHLAYSTEIASAMLQRQQASAILSARQKIVEGAVGMVQMAISQLEADGLQLDEEKKAAMINNLLVAIVSDRSANPVINTGTLY</sequence>
<dbReference type="Pfam" id="PF01145">
    <property type="entry name" value="Band_7"/>
    <property type="match status" value="1"/>
</dbReference>
<dbReference type="InterPro" id="IPR001107">
    <property type="entry name" value="Band_7"/>
</dbReference>
<keyword evidence="1" id="KW-0812">Transmembrane</keyword>
<accession>A0ABY3SE72</accession>
<evidence type="ECO:0000313" key="3">
    <source>
        <dbReference type="EMBL" id="UJF32288.1"/>
    </source>
</evidence>
<dbReference type="PANTHER" id="PTHR43446:SF1">
    <property type="entry name" value="BAND 7 DOMAIN-CONTAINING PROTEIN"/>
    <property type="match status" value="1"/>
</dbReference>
<proteinExistence type="predicted"/>
<feature type="domain" description="Band 7" evidence="2">
    <location>
        <begin position="49"/>
        <end position="213"/>
    </location>
</feature>
<evidence type="ECO:0000256" key="1">
    <source>
        <dbReference type="SAM" id="Phobius"/>
    </source>
</evidence>
<feature type="transmembrane region" description="Helical" evidence="1">
    <location>
        <begin position="33"/>
        <end position="54"/>
    </location>
</feature>
<dbReference type="PANTHER" id="PTHR43446">
    <property type="entry name" value="MEMBRANE PROTEIN-RELATED"/>
    <property type="match status" value="1"/>
</dbReference>
<dbReference type="SMART" id="SM00244">
    <property type="entry name" value="PHB"/>
    <property type="match status" value="1"/>
</dbReference>
<dbReference type="Gene3D" id="3.30.479.30">
    <property type="entry name" value="Band 7 domain"/>
    <property type="match status" value="1"/>
</dbReference>
<dbReference type="SUPFAM" id="SSF117892">
    <property type="entry name" value="Band 7/SPFH domain"/>
    <property type="match status" value="1"/>
</dbReference>
<protein>
    <submittedName>
        <fullName evidence="3">SPFH domain-containing protein</fullName>
    </submittedName>
</protein>
<organism evidence="3 4">
    <name type="scientific">Paenibacillus hexagrammi</name>
    <dbReference type="NCBI Taxonomy" id="2908839"/>
    <lineage>
        <taxon>Bacteria</taxon>
        <taxon>Bacillati</taxon>
        <taxon>Bacillota</taxon>
        <taxon>Bacilli</taxon>
        <taxon>Bacillales</taxon>
        <taxon>Paenibacillaceae</taxon>
        <taxon>Paenibacillus</taxon>
    </lineage>
</organism>
<name>A0ABY3SE72_9BACL</name>